<dbReference type="Proteomes" id="UP000280668">
    <property type="component" value="Unassembled WGS sequence"/>
</dbReference>
<sequence length="275" mass="30165">MTSTGFDVAHFTRHPHDLRRSSGDLPIALPQSTLRALSYLWSIERTALDRLRELLVTPAHSDSRLTAFLITWSFEQHQLSERLRDILVAHDLPPRAPTPTGAGRLRRVWDERGAAPVGAFRSNVLGADLAAAALAHSWLDTTATALLHESLGATEPGLAELSVGVCAVKARHREFFTTEVAAALTTSGVGAHSEECRGVARARRYTRRALSQWRWPGTRYAGTLPAHVAVGHLLEERSFHVAAAAAEVQFGTLIGAPGVRTLTRERNRILGKRFR</sequence>
<evidence type="ECO:0000313" key="1">
    <source>
        <dbReference type="EMBL" id="ROR73018.1"/>
    </source>
</evidence>
<gene>
    <name evidence="1" type="ORF">EDD31_1383</name>
</gene>
<accession>A0A3N2BCQ7</accession>
<evidence type="ECO:0000313" key="2">
    <source>
        <dbReference type="Proteomes" id="UP000280668"/>
    </source>
</evidence>
<dbReference type="GO" id="GO:0016491">
    <property type="term" value="F:oxidoreductase activity"/>
    <property type="evidence" value="ECO:0007669"/>
    <property type="project" value="InterPro"/>
</dbReference>
<dbReference type="Gene3D" id="1.10.620.20">
    <property type="entry name" value="Ribonucleotide Reductase, subunit A"/>
    <property type="match status" value="1"/>
</dbReference>
<keyword evidence="2" id="KW-1185">Reference proteome</keyword>
<organism evidence="1 2">
    <name type="scientific">Bogoriella caseilytica</name>
    <dbReference type="NCBI Taxonomy" id="56055"/>
    <lineage>
        <taxon>Bacteria</taxon>
        <taxon>Bacillati</taxon>
        <taxon>Actinomycetota</taxon>
        <taxon>Actinomycetes</taxon>
        <taxon>Micrococcales</taxon>
        <taxon>Bogoriellaceae</taxon>
        <taxon>Bogoriella</taxon>
    </lineage>
</organism>
<dbReference type="RefSeq" id="WP_123303499.1">
    <property type="nucleotide sequence ID" value="NZ_RKHK01000001.1"/>
</dbReference>
<comment type="caution">
    <text evidence="1">The sequence shown here is derived from an EMBL/GenBank/DDBJ whole genome shotgun (WGS) entry which is preliminary data.</text>
</comment>
<name>A0A3N2BCQ7_9MICO</name>
<dbReference type="OrthoDB" id="3721183at2"/>
<proteinExistence type="predicted"/>
<dbReference type="InterPro" id="IPR012348">
    <property type="entry name" value="RNR-like"/>
</dbReference>
<dbReference type="EMBL" id="RKHK01000001">
    <property type="protein sequence ID" value="ROR73018.1"/>
    <property type="molecule type" value="Genomic_DNA"/>
</dbReference>
<reference evidence="1 2" key="1">
    <citation type="submission" date="2018-11" db="EMBL/GenBank/DDBJ databases">
        <title>Sequencing the genomes of 1000 actinobacteria strains.</title>
        <authorList>
            <person name="Klenk H.-P."/>
        </authorList>
    </citation>
    <scope>NUCLEOTIDE SEQUENCE [LARGE SCALE GENOMIC DNA]</scope>
    <source>
        <strain evidence="1 2">DSM 11294</strain>
    </source>
</reference>
<protein>
    <submittedName>
        <fullName evidence="1">Uncharacterized protein</fullName>
    </submittedName>
</protein>
<dbReference type="AlphaFoldDB" id="A0A3N2BCQ7"/>